<gene>
    <name evidence="2" type="ORF">M9Y10_029532</name>
</gene>
<dbReference type="EMBL" id="JAPFFF010000004">
    <property type="protein sequence ID" value="KAK8892307.1"/>
    <property type="molecule type" value="Genomic_DNA"/>
</dbReference>
<keyword evidence="1" id="KW-1133">Transmembrane helix</keyword>
<keyword evidence="1" id="KW-0812">Transmembrane</keyword>
<organism evidence="2 3">
    <name type="scientific">Tritrichomonas musculus</name>
    <dbReference type="NCBI Taxonomy" id="1915356"/>
    <lineage>
        <taxon>Eukaryota</taxon>
        <taxon>Metamonada</taxon>
        <taxon>Parabasalia</taxon>
        <taxon>Tritrichomonadida</taxon>
        <taxon>Tritrichomonadidae</taxon>
        <taxon>Tritrichomonas</taxon>
    </lineage>
</organism>
<keyword evidence="3" id="KW-1185">Reference proteome</keyword>
<comment type="caution">
    <text evidence="2">The sequence shown here is derived from an EMBL/GenBank/DDBJ whole genome shotgun (WGS) entry which is preliminary data.</text>
</comment>
<proteinExistence type="predicted"/>
<accession>A0ABR2KPF2</accession>
<feature type="transmembrane region" description="Helical" evidence="1">
    <location>
        <begin position="380"/>
        <end position="404"/>
    </location>
</feature>
<keyword evidence="1" id="KW-0472">Membrane</keyword>
<name>A0ABR2KPF2_9EUKA</name>
<sequence>MCEAIEHDYQFSKIDCNDLHNINSFTLLTIACCGINNKGNSAFGICGEANYKITNINSSYNQNNYSKKKSFGACFRTFNIKGFSMSYLSFAHSNGHDIINTNFYGDPSPSFSCTIELGNIYNCSSQYILKYRGYNYVKNCNFGLQNYSVKSFECGASNTKKHLLEITNCIFDIKPTDTTSPCSLFDCDQQNPLVTLSLNLIGVDQCPVPSSHFTESQLFTASSVFSFSKLFSPSKKFSSSKSFTPSISFSHSEKFTDSYSFSKSKEFTSSSQFTKSISFSPSSSFSLSPSSQFTKSAPFSPSFVNIISDTFSKSRIFSKSYLFSPSFDLGRSTNTFTPSFPFTPSFTFSPNATKYPDGVGDYKYAQVSGKSPLDVPASAAAIGTTAGVSVVFIVVAIVLMLLYLRSKQKHMKNKNFDFSDSFLNDSTDDSESSYSYSYYTYEYTYASDEEEEDYTYYTTDTDSSLASFDD</sequence>
<dbReference type="Proteomes" id="UP001470230">
    <property type="component" value="Unassembled WGS sequence"/>
</dbReference>
<evidence type="ECO:0000256" key="1">
    <source>
        <dbReference type="SAM" id="Phobius"/>
    </source>
</evidence>
<reference evidence="2 3" key="1">
    <citation type="submission" date="2024-04" db="EMBL/GenBank/DDBJ databases">
        <title>Tritrichomonas musculus Genome.</title>
        <authorList>
            <person name="Alves-Ferreira E."/>
            <person name="Grigg M."/>
            <person name="Lorenzi H."/>
            <person name="Galac M."/>
        </authorList>
    </citation>
    <scope>NUCLEOTIDE SEQUENCE [LARGE SCALE GENOMIC DNA]</scope>
    <source>
        <strain evidence="2 3">EAF2021</strain>
    </source>
</reference>
<protein>
    <submittedName>
        <fullName evidence="2">Uncharacterized protein</fullName>
    </submittedName>
</protein>
<evidence type="ECO:0000313" key="2">
    <source>
        <dbReference type="EMBL" id="KAK8892307.1"/>
    </source>
</evidence>
<evidence type="ECO:0000313" key="3">
    <source>
        <dbReference type="Proteomes" id="UP001470230"/>
    </source>
</evidence>